<evidence type="ECO:0000313" key="11">
    <source>
        <dbReference type="Proteomes" id="UP000824890"/>
    </source>
</evidence>
<name>A0ABQ8BN41_BRANA</name>
<dbReference type="Proteomes" id="UP000824890">
    <property type="component" value="Unassembled WGS sequence"/>
</dbReference>
<keyword evidence="11" id="KW-1185">Reference proteome</keyword>
<feature type="compositionally biased region" description="Basic and acidic residues" evidence="9">
    <location>
        <begin position="105"/>
        <end position="114"/>
    </location>
</feature>
<evidence type="ECO:0000313" key="10">
    <source>
        <dbReference type="EMBL" id="KAH0906179.1"/>
    </source>
</evidence>
<accession>A0ABQ8BN41</accession>
<evidence type="ECO:0000256" key="3">
    <source>
        <dbReference type="ARBA" id="ARBA00020984"/>
    </source>
</evidence>
<sequence length="381" mass="41915">GVNFYPWRGMDVFIFSVNSVSNRVELAIADSTVEGAFMCFDGVMTKLHNLRASEADLTITRILKEHEHVPVPDFVVKGRNDGDDADMAYGGPVPVRVETGEGSSDADKNTDAKPADASAKKRTHSSTKMAKKNLSHLTSEQTDGDLSMAGRASLDVAAIRLVDVPEKARKLLNLLEQSKDPRFHALPLASQRVAAFADTVNELVYDILISKVRQRLGEVSRLPIWSSVEEQTAFALPNFSSYPQAYVTSVGEYLLTLPQQLEPLAEGISTNGDSNNEDAQFFATEWMFKVAEGATAPYMEQLRGIQYISDRGAQQLCVDIDYLSNVLAALSMPIPPVLATFQTCLATPRDELKDVMKSDAGRELDFPTANLVCKMRRISFD</sequence>
<feature type="non-terminal residue" evidence="10">
    <location>
        <position position="1"/>
    </location>
</feature>
<evidence type="ECO:0000256" key="1">
    <source>
        <dbReference type="ARBA" id="ARBA00004395"/>
    </source>
</evidence>
<gene>
    <name evidence="10" type="ORF">HID58_038006</name>
</gene>
<organism evidence="10 11">
    <name type="scientific">Brassica napus</name>
    <name type="common">Rape</name>
    <dbReference type="NCBI Taxonomy" id="3708"/>
    <lineage>
        <taxon>Eukaryota</taxon>
        <taxon>Viridiplantae</taxon>
        <taxon>Streptophyta</taxon>
        <taxon>Embryophyta</taxon>
        <taxon>Tracheophyta</taxon>
        <taxon>Spermatophyta</taxon>
        <taxon>Magnoliopsida</taxon>
        <taxon>eudicotyledons</taxon>
        <taxon>Gunneridae</taxon>
        <taxon>Pentapetalae</taxon>
        <taxon>rosids</taxon>
        <taxon>malvids</taxon>
        <taxon>Brassicales</taxon>
        <taxon>Brassicaceae</taxon>
        <taxon>Brassiceae</taxon>
        <taxon>Brassica</taxon>
    </lineage>
</organism>
<feature type="region of interest" description="Disordered" evidence="9">
    <location>
        <begin position="82"/>
        <end position="144"/>
    </location>
</feature>
<comment type="caution">
    <text evidence="10">The sequence shown here is derived from an EMBL/GenBank/DDBJ whole genome shotgun (WGS) entry which is preliminary data.</text>
</comment>
<feature type="compositionally biased region" description="Basic residues" evidence="9">
    <location>
        <begin position="120"/>
        <end position="134"/>
    </location>
</feature>
<evidence type="ECO:0000256" key="8">
    <source>
        <dbReference type="ARBA" id="ARBA00031345"/>
    </source>
</evidence>
<evidence type="ECO:0000256" key="4">
    <source>
        <dbReference type="ARBA" id="ARBA00022448"/>
    </source>
</evidence>
<proteinExistence type="inferred from homology"/>
<evidence type="ECO:0000256" key="2">
    <source>
        <dbReference type="ARBA" id="ARBA00005831"/>
    </source>
</evidence>
<dbReference type="Pfam" id="PF10191">
    <property type="entry name" value="COG7"/>
    <property type="match status" value="1"/>
</dbReference>
<evidence type="ECO:0000256" key="5">
    <source>
        <dbReference type="ARBA" id="ARBA00022927"/>
    </source>
</evidence>
<keyword evidence="5" id="KW-0653">Protein transport</keyword>
<comment type="similarity">
    <text evidence="2">Belongs to the COG7 family.</text>
</comment>
<evidence type="ECO:0000256" key="9">
    <source>
        <dbReference type="SAM" id="MobiDB-lite"/>
    </source>
</evidence>
<keyword evidence="7" id="KW-0472">Membrane</keyword>
<evidence type="ECO:0000256" key="6">
    <source>
        <dbReference type="ARBA" id="ARBA00023034"/>
    </source>
</evidence>
<dbReference type="EMBL" id="JAGKQM010000010">
    <property type="protein sequence ID" value="KAH0906179.1"/>
    <property type="molecule type" value="Genomic_DNA"/>
</dbReference>
<dbReference type="InterPro" id="IPR019335">
    <property type="entry name" value="COG7"/>
</dbReference>
<dbReference type="PANTHER" id="PTHR21443:SF0">
    <property type="entry name" value="CONSERVED OLIGOMERIC GOLGI COMPLEX SUBUNIT 7"/>
    <property type="match status" value="1"/>
</dbReference>
<evidence type="ECO:0000256" key="7">
    <source>
        <dbReference type="ARBA" id="ARBA00023136"/>
    </source>
</evidence>
<comment type="subcellular location">
    <subcellularLocation>
        <location evidence="1">Golgi apparatus membrane</location>
        <topology evidence="1">Peripheral membrane protein</topology>
    </subcellularLocation>
</comment>
<keyword evidence="4" id="KW-0813">Transport</keyword>
<protein>
    <recommendedName>
        <fullName evidence="3">Conserved oligomeric Golgi complex subunit 7</fullName>
    </recommendedName>
    <alternativeName>
        <fullName evidence="8">Component of oligomeric Golgi complex 7</fullName>
    </alternativeName>
</protein>
<keyword evidence="6" id="KW-0333">Golgi apparatus</keyword>
<reference evidence="10 11" key="1">
    <citation type="submission" date="2021-05" db="EMBL/GenBank/DDBJ databases">
        <title>Genome Assembly of Synthetic Allotetraploid Brassica napus Reveals Homoeologous Exchanges between Subgenomes.</title>
        <authorList>
            <person name="Davis J.T."/>
        </authorList>
    </citation>
    <scope>NUCLEOTIDE SEQUENCE [LARGE SCALE GENOMIC DNA]</scope>
    <source>
        <strain evidence="11">cv. Da-Ae</strain>
        <tissue evidence="10">Seedling</tissue>
    </source>
</reference>
<dbReference type="PANTHER" id="PTHR21443">
    <property type="entry name" value="CONSERVED OLIGOMERIC GOLGI COMPLEX COMPONENT 7"/>
    <property type="match status" value="1"/>
</dbReference>